<evidence type="ECO:0000256" key="1">
    <source>
        <dbReference type="ARBA" id="ARBA00044504"/>
    </source>
</evidence>
<dbReference type="EMBL" id="BJWL01000027">
    <property type="protein sequence ID" value="GFZ18809.1"/>
    <property type="molecule type" value="Genomic_DNA"/>
</dbReference>
<feature type="transmembrane region" description="Helical" evidence="2">
    <location>
        <begin position="248"/>
        <end position="279"/>
    </location>
</feature>
<keyword evidence="2" id="KW-0812">Transmembrane</keyword>
<keyword evidence="4" id="KW-1185">Reference proteome</keyword>
<evidence type="ECO:0000256" key="2">
    <source>
        <dbReference type="SAM" id="Phobius"/>
    </source>
</evidence>
<dbReference type="Proteomes" id="UP000585474">
    <property type="component" value="Unassembled WGS sequence"/>
</dbReference>
<dbReference type="InterPro" id="IPR036259">
    <property type="entry name" value="MFS_trans_sf"/>
</dbReference>
<dbReference type="PANTHER" id="PTHR23516">
    <property type="entry name" value="SAM (S-ADENOSYL METHIONINE) TRANSPORTER"/>
    <property type="match status" value="1"/>
</dbReference>
<feature type="transmembrane region" description="Helical" evidence="2">
    <location>
        <begin position="208"/>
        <end position="228"/>
    </location>
</feature>
<feature type="transmembrane region" description="Helical" evidence="2">
    <location>
        <begin position="185"/>
        <end position="201"/>
    </location>
</feature>
<dbReference type="AlphaFoldDB" id="A0A7J0H6Y7"/>
<dbReference type="GO" id="GO:0015098">
    <property type="term" value="F:molybdate ion transmembrane transporter activity"/>
    <property type="evidence" value="ECO:0007669"/>
    <property type="project" value="InterPro"/>
</dbReference>
<evidence type="ECO:0000313" key="3">
    <source>
        <dbReference type="EMBL" id="GFZ18809.1"/>
    </source>
</evidence>
<name>A0A7J0H6Y7_9ERIC</name>
<comment type="similarity">
    <text evidence="1">Belongs to the major facilitator superfamily. Phosphate:H(+) symporter (TC 2.A.1.9) family.</text>
</comment>
<dbReference type="GO" id="GO:0016020">
    <property type="term" value="C:membrane"/>
    <property type="evidence" value="ECO:0007669"/>
    <property type="project" value="InterPro"/>
</dbReference>
<evidence type="ECO:0000313" key="4">
    <source>
        <dbReference type="Proteomes" id="UP000585474"/>
    </source>
</evidence>
<comment type="caution">
    <text evidence="3">The sequence shown here is derived from an EMBL/GenBank/DDBJ whole genome shotgun (WGS) entry which is preliminary data.</text>
</comment>
<feature type="transmembrane region" description="Helical" evidence="2">
    <location>
        <begin position="117"/>
        <end position="139"/>
    </location>
</feature>
<feature type="transmembrane region" description="Helical" evidence="2">
    <location>
        <begin position="53"/>
        <end position="72"/>
    </location>
</feature>
<dbReference type="InterPro" id="IPR008509">
    <property type="entry name" value="MOT2/MFSD5"/>
</dbReference>
<dbReference type="OrthoDB" id="263957at2759"/>
<sequence length="295" mass="33146">MEESFCASKFLLGHRQDTLDDKFWLMTFTESASFIGSQVISNWLVLGKTETSILSPSTATVLLAILSIILVAREWKEVPQPAASKDYRIYFSAYIFGGMTCMVSLSLSSFLPRDKRVWLLAWAQACIQFSIAVFWILWAPTIVADGREVQLGLIYPCLLGARMLGSTAFPWFFSGPLSLRTEDCLVYVFIVMGFVLSIVAYDYQEIGVLVTLFCLFHACVGLVLPSIARLRTMYVPNELRGGMISLSLAPANAAIIFLLLQFEITMTEIDIVALLHLVWKTVHKMLKERENLTNN</sequence>
<accession>A0A7J0H6Y7</accession>
<reference evidence="3 4" key="1">
    <citation type="submission" date="2019-07" db="EMBL/GenBank/DDBJ databases">
        <title>De Novo Assembly of kiwifruit Actinidia rufa.</title>
        <authorList>
            <person name="Sugita-Konishi S."/>
            <person name="Sato K."/>
            <person name="Mori E."/>
            <person name="Abe Y."/>
            <person name="Kisaki G."/>
            <person name="Hamano K."/>
            <person name="Suezawa K."/>
            <person name="Otani M."/>
            <person name="Fukuda T."/>
            <person name="Manabe T."/>
            <person name="Gomi K."/>
            <person name="Tabuchi M."/>
            <person name="Akimitsu K."/>
            <person name="Kataoka I."/>
        </authorList>
    </citation>
    <scope>NUCLEOTIDE SEQUENCE [LARGE SCALE GENOMIC DNA]</scope>
    <source>
        <strain evidence="4">cv. Fuchu</strain>
    </source>
</reference>
<gene>
    <name evidence="3" type="ORF">Acr_27g0005480</name>
</gene>
<proteinExistence type="inferred from homology"/>
<protein>
    <submittedName>
        <fullName evidence="3">Major facilitator superfamily protein</fullName>
    </submittedName>
</protein>
<feature type="transmembrane region" description="Helical" evidence="2">
    <location>
        <begin position="93"/>
        <end position="111"/>
    </location>
</feature>
<organism evidence="3 4">
    <name type="scientific">Actinidia rufa</name>
    <dbReference type="NCBI Taxonomy" id="165716"/>
    <lineage>
        <taxon>Eukaryota</taxon>
        <taxon>Viridiplantae</taxon>
        <taxon>Streptophyta</taxon>
        <taxon>Embryophyta</taxon>
        <taxon>Tracheophyta</taxon>
        <taxon>Spermatophyta</taxon>
        <taxon>Magnoliopsida</taxon>
        <taxon>eudicotyledons</taxon>
        <taxon>Gunneridae</taxon>
        <taxon>Pentapetalae</taxon>
        <taxon>asterids</taxon>
        <taxon>Ericales</taxon>
        <taxon>Actinidiaceae</taxon>
        <taxon>Actinidia</taxon>
    </lineage>
</organism>
<dbReference type="SUPFAM" id="SSF103473">
    <property type="entry name" value="MFS general substrate transporter"/>
    <property type="match status" value="1"/>
</dbReference>
<dbReference type="PANTHER" id="PTHR23516:SF2">
    <property type="entry name" value="MOLYBDATE-ANION TRANSPORTER"/>
    <property type="match status" value="1"/>
</dbReference>
<feature type="transmembrane region" description="Helical" evidence="2">
    <location>
        <begin position="151"/>
        <end position="173"/>
    </location>
</feature>
<dbReference type="Gene3D" id="1.20.1250.20">
    <property type="entry name" value="MFS general substrate transporter like domains"/>
    <property type="match status" value="1"/>
</dbReference>
<keyword evidence="2" id="KW-1133">Transmembrane helix</keyword>
<keyword evidence="2" id="KW-0472">Membrane</keyword>